<dbReference type="InterPro" id="IPR055267">
    <property type="entry name" value="Aerolysin-like_C"/>
</dbReference>
<dbReference type="PANTHER" id="PTHR39244:SF5">
    <property type="entry name" value="NATTERIN-3-LIKE"/>
    <property type="match status" value="1"/>
</dbReference>
<proteinExistence type="inferred from homology"/>
<dbReference type="InterPro" id="IPR053237">
    <property type="entry name" value="Natterin_C"/>
</dbReference>
<dbReference type="SUPFAM" id="SSF50382">
    <property type="entry name" value="Agglutinin"/>
    <property type="match status" value="2"/>
</dbReference>
<dbReference type="CDD" id="cd20216">
    <property type="entry name" value="PFM_HFR-2-like"/>
    <property type="match status" value="1"/>
</dbReference>
<comment type="similarity">
    <text evidence="1">Belongs to the aerolysin family.</text>
</comment>
<feature type="domain" description="Agglutinin" evidence="3">
    <location>
        <begin position="158"/>
        <end position="305"/>
    </location>
</feature>
<protein>
    <recommendedName>
        <fullName evidence="3">Agglutinin domain-containing protein</fullName>
    </recommendedName>
</protein>
<evidence type="ECO:0000259" key="3">
    <source>
        <dbReference type="SMART" id="SM00791"/>
    </source>
</evidence>
<evidence type="ECO:0000313" key="4">
    <source>
        <dbReference type="EMBL" id="KAK9079018.1"/>
    </source>
</evidence>
<comment type="caution">
    <text evidence="4">The sequence shown here is derived from an EMBL/GenBank/DDBJ whole genome shotgun (WGS) entry which is preliminary data.</text>
</comment>
<keyword evidence="2" id="KW-1015">Disulfide bond</keyword>
<evidence type="ECO:0000256" key="1">
    <source>
        <dbReference type="ARBA" id="ARBA00009831"/>
    </source>
</evidence>
<accession>A0AAP0H8K0</accession>
<sequence>MPMTNLPDFFVLQAEGGGPFLRVVDQASGLMKFDETDVWSPRAKFAIERSKTQDLLHMNYVHIRSCFNNKYWKVKWVAARGQPDMIYASADEPNEEEKSKECTGFRPLSSDIPVRLPGFRLCWISQYFYLEKNADNGNLCLSQSAGHTFPTIDWRTLLVLPSQVSFRLQVVGPDAKDYGNGGKYLCSSRVDGEPCLRFEPGVDPADTMAAYELIPTADGNYSIKDLTFGKFWRVTNFNIVADAEERDLVHDNNTKFSPVKVSENAIALRSVGGNSFVGPAYPSPAERLCVGYPTVTTKTRLIVEERVLKKEIANVTYRLSESKIYNEEVQEASHSFATNNSPDKETTVTLTYSLTDSKSNNWSNSESLTLGTKVEFKTAAIPIIAKNKVELSADFTYTHDFGSTETVETKREGSYTVVVPPLTTMKLSLMFTKALCDVPYSYTQSDSLYDGTLVSVEKDDGIYNGIMSFDFYFESIRTNLKEDGTAVEPAERSITRTYLV</sequence>
<dbReference type="SUPFAM" id="SSF56973">
    <property type="entry name" value="Aerolisin/ETX pore-forming domain"/>
    <property type="match status" value="1"/>
</dbReference>
<dbReference type="Gene3D" id="2.170.15.10">
    <property type="entry name" value="Proaerolysin, chain A, domain 3"/>
    <property type="match status" value="1"/>
</dbReference>
<gene>
    <name evidence="4" type="ORF">SSX86_000687</name>
</gene>
<evidence type="ECO:0000256" key="2">
    <source>
        <dbReference type="ARBA" id="ARBA00023157"/>
    </source>
</evidence>
<dbReference type="Proteomes" id="UP001408789">
    <property type="component" value="Unassembled WGS sequence"/>
</dbReference>
<reference evidence="4 5" key="1">
    <citation type="submission" date="2024-04" db="EMBL/GenBank/DDBJ databases">
        <title>The reference genome of an endangered Asteraceae, Deinandra increscens subsp. villosa, native to the Central Coast of California.</title>
        <authorList>
            <person name="Guilliams M."/>
            <person name="Hasenstab-Lehman K."/>
            <person name="Meyer R."/>
            <person name="Mcevoy S."/>
        </authorList>
    </citation>
    <scope>NUCLEOTIDE SEQUENCE [LARGE SCALE GENOMIC DNA]</scope>
    <source>
        <tissue evidence="4">Leaf</tissue>
    </source>
</reference>
<dbReference type="PANTHER" id="PTHR39244">
    <property type="entry name" value="NATTERIN-4"/>
    <property type="match status" value="1"/>
</dbReference>
<evidence type="ECO:0000313" key="5">
    <source>
        <dbReference type="Proteomes" id="UP001408789"/>
    </source>
</evidence>
<dbReference type="EMBL" id="JBCNJP010000003">
    <property type="protein sequence ID" value="KAK9079018.1"/>
    <property type="molecule type" value="Genomic_DNA"/>
</dbReference>
<dbReference type="InterPro" id="IPR008998">
    <property type="entry name" value="Agglutinin"/>
</dbReference>
<organism evidence="4 5">
    <name type="scientific">Deinandra increscens subsp. villosa</name>
    <dbReference type="NCBI Taxonomy" id="3103831"/>
    <lineage>
        <taxon>Eukaryota</taxon>
        <taxon>Viridiplantae</taxon>
        <taxon>Streptophyta</taxon>
        <taxon>Embryophyta</taxon>
        <taxon>Tracheophyta</taxon>
        <taxon>Spermatophyta</taxon>
        <taxon>Magnoliopsida</taxon>
        <taxon>eudicotyledons</taxon>
        <taxon>Gunneridae</taxon>
        <taxon>Pentapetalae</taxon>
        <taxon>asterids</taxon>
        <taxon>campanulids</taxon>
        <taxon>Asterales</taxon>
        <taxon>Asteraceae</taxon>
        <taxon>Asteroideae</taxon>
        <taxon>Heliantheae alliance</taxon>
        <taxon>Madieae</taxon>
        <taxon>Madiinae</taxon>
        <taxon>Deinandra</taxon>
    </lineage>
</organism>
<name>A0AAP0H8K0_9ASTR</name>
<dbReference type="SMART" id="SM00791">
    <property type="entry name" value="Agglutinin"/>
    <property type="match status" value="1"/>
</dbReference>
<dbReference type="AlphaFoldDB" id="A0AAP0H8K0"/>
<dbReference type="CDD" id="cd00257">
    <property type="entry name" value="beta-trefoil_FSCN-like"/>
    <property type="match status" value="1"/>
</dbReference>
<dbReference type="Gene3D" id="2.80.10.50">
    <property type="match status" value="2"/>
</dbReference>
<dbReference type="InterPro" id="IPR036242">
    <property type="entry name" value="Agglutinin_dom_sf"/>
</dbReference>
<keyword evidence="5" id="KW-1185">Reference proteome</keyword>
<dbReference type="Pfam" id="PF07468">
    <property type="entry name" value="Agglutinin"/>
    <property type="match status" value="1"/>
</dbReference>
<dbReference type="Pfam" id="PF01117">
    <property type="entry name" value="Aerolysin"/>
    <property type="match status" value="1"/>
</dbReference>